<reference evidence="4 5" key="1">
    <citation type="submission" date="2019-03" db="EMBL/GenBank/DDBJ databases">
        <title>Genomic Encyclopedia of Type Strains, Phase III (KMG-III): the genomes of soil and plant-associated and newly described type strains.</title>
        <authorList>
            <person name="Whitman W."/>
        </authorList>
    </citation>
    <scope>NUCLEOTIDE SEQUENCE [LARGE SCALE GENOMIC DNA]</scope>
    <source>
        <strain evidence="4 5">CGMCC 1.7660</strain>
    </source>
</reference>
<evidence type="ECO:0000256" key="2">
    <source>
        <dbReference type="ARBA" id="ARBA00023315"/>
    </source>
</evidence>
<evidence type="ECO:0000256" key="1">
    <source>
        <dbReference type="ARBA" id="ARBA00022679"/>
    </source>
</evidence>
<dbReference type="GO" id="GO:0016747">
    <property type="term" value="F:acyltransferase activity, transferring groups other than amino-acyl groups"/>
    <property type="evidence" value="ECO:0007669"/>
    <property type="project" value="InterPro"/>
</dbReference>
<keyword evidence="2" id="KW-0012">Acyltransferase</keyword>
<dbReference type="SUPFAM" id="SSF55729">
    <property type="entry name" value="Acyl-CoA N-acyltransferases (Nat)"/>
    <property type="match status" value="1"/>
</dbReference>
<proteinExistence type="predicted"/>
<dbReference type="InterPro" id="IPR000182">
    <property type="entry name" value="GNAT_dom"/>
</dbReference>
<name>A0A4R6WR44_9PROT</name>
<gene>
    <name evidence="4" type="ORF">A8950_2763</name>
</gene>
<dbReference type="AlphaFoldDB" id="A0A4R6WR44"/>
<dbReference type="InterPro" id="IPR016181">
    <property type="entry name" value="Acyl_CoA_acyltransferase"/>
</dbReference>
<keyword evidence="5" id="KW-1185">Reference proteome</keyword>
<dbReference type="Pfam" id="PF00583">
    <property type="entry name" value="Acetyltransf_1"/>
    <property type="match status" value="1"/>
</dbReference>
<sequence length="159" mass="16826">MPPAGVVIARASAADCAALAALIHLAFAAYRGELVPDSGAHAETAESLATALEKGAAFRALSGGHLMGCVFTERRADRLYFGRLAVAPEARGRGIGSALLAAVESEARALGLPRLELGVRLVLHDNIRLFQRAGFVITRQESHPGFAVPTYHVMEKLLE</sequence>
<evidence type="ECO:0000313" key="4">
    <source>
        <dbReference type="EMBL" id="TDQ80894.1"/>
    </source>
</evidence>
<feature type="domain" description="N-acetyltransferase" evidence="3">
    <location>
        <begin position="6"/>
        <end position="159"/>
    </location>
</feature>
<dbReference type="Proteomes" id="UP000295783">
    <property type="component" value="Unassembled WGS sequence"/>
</dbReference>
<organism evidence="4 5">
    <name type="scientific">Dongia mobilis</name>
    <dbReference type="NCBI Taxonomy" id="578943"/>
    <lineage>
        <taxon>Bacteria</taxon>
        <taxon>Pseudomonadati</taxon>
        <taxon>Pseudomonadota</taxon>
        <taxon>Alphaproteobacteria</taxon>
        <taxon>Rhodospirillales</taxon>
        <taxon>Dongiaceae</taxon>
        <taxon>Dongia</taxon>
    </lineage>
</organism>
<protein>
    <submittedName>
        <fullName evidence="4">N-acetylglutamate synthase-like GNAT family acetyltransferase</fullName>
    </submittedName>
</protein>
<keyword evidence="1 4" id="KW-0808">Transferase</keyword>
<dbReference type="Gene3D" id="3.40.630.30">
    <property type="match status" value="1"/>
</dbReference>
<dbReference type="PANTHER" id="PTHR43877:SF2">
    <property type="entry name" value="AMINOALKYLPHOSPHONATE N-ACETYLTRANSFERASE-RELATED"/>
    <property type="match status" value="1"/>
</dbReference>
<dbReference type="PROSITE" id="PS51186">
    <property type="entry name" value="GNAT"/>
    <property type="match status" value="1"/>
</dbReference>
<comment type="caution">
    <text evidence="4">The sequence shown here is derived from an EMBL/GenBank/DDBJ whole genome shotgun (WGS) entry which is preliminary data.</text>
</comment>
<accession>A0A4R6WR44</accession>
<dbReference type="InterPro" id="IPR050832">
    <property type="entry name" value="Bact_Acetyltransf"/>
</dbReference>
<evidence type="ECO:0000313" key="5">
    <source>
        <dbReference type="Proteomes" id="UP000295783"/>
    </source>
</evidence>
<dbReference type="EMBL" id="SNYW01000010">
    <property type="protein sequence ID" value="TDQ80894.1"/>
    <property type="molecule type" value="Genomic_DNA"/>
</dbReference>
<dbReference type="PANTHER" id="PTHR43877">
    <property type="entry name" value="AMINOALKYLPHOSPHONATE N-ACETYLTRANSFERASE-RELATED-RELATED"/>
    <property type="match status" value="1"/>
</dbReference>
<evidence type="ECO:0000259" key="3">
    <source>
        <dbReference type="PROSITE" id="PS51186"/>
    </source>
</evidence>
<dbReference type="CDD" id="cd04301">
    <property type="entry name" value="NAT_SF"/>
    <property type="match status" value="1"/>
</dbReference>